<dbReference type="Proteomes" id="UP001221142">
    <property type="component" value="Unassembled WGS sequence"/>
</dbReference>
<evidence type="ECO:0000256" key="2">
    <source>
        <dbReference type="ARBA" id="ARBA00023157"/>
    </source>
</evidence>
<dbReference type="SUPFAM" id="SSF101751">
    <property type="entry name" value="Hydrophobin II, HfbII"/>
    <property type="match status" value="1"/>
</dbReference>
<name>A0AAD7C8S8_9AGAR</name>
<dbReference type="CDD" id="cd23508">
    <property type="entry name" value="hydrophobin_II"/>
    <property type="match status" value="1"/>
</dbReference>
<proteinExistence type="inferred from homology"/>
<dbReference type="InterPro" id="IPR010636">
    <property type="entry name" value="Class_II_hydrophobin"/>
</dbReference>
<evidence type="ECO:0000313" key="4">
    <source>
        <dbReference type="EMBL" id="KAJ7642100.1"/>
    </source>
</evidence>
<reference evidence="4" key="1">
    <citation type="submission" date="2023-03" db="EMBL/GenBank/DDBJ databases">
        <title>Massive genome expansion in bonnet fungi (Mycena s.s.) driven by repeated elements and novel gene families across ecological guilds.</title>
        <authorList>
            <consortium name="Lawrence Berkeley National Laboratory"/>
            <person name="Harder C.B."/>
            <person name="Miyauchi S."/>
            <person name="Viragh M."/>
            <person name="Kuo A."/>
            <person name="Thoen E."/>
            <person name="Andreopoulos B."/>
            <person name="Lu D."/>
            <person name="Skrede I."/>
            <person name="Drula E."/>
            <person name="Henrissat B."/>
            <person name="Morin E."/>
            <person name="Kohler A."/>
            <person name="Barry K."/>
            <person name="LaButti K."/>
            <person name="Morin E."/>
            <person name="Salamov A."/>
            <person name="Lipzen A."/>
            <person name="Mereny Z."/>
            <person name="Hegedus B."/>
            <person name="Baldrian P."/>
            <person name="Stursova M."/>
            <person name="Weitz H."/>
            <person name="Taylor A."/>
            <person name="Grigoriev I.V."/>
            <person name="Nagy L.G."/>
            <person name="Martin F."/>
            <person name="Kauserud H."/>
        </authorList>
    </citation>
    <scope>NUCLEOTIDE SEQUENCE</scope>
    <source>
        <strain evidence="4">9284</strain>
    </source>
</reference>
<dbReference type="InterPro" id="IPR036686">
    <property type="entry name" value="Class_II_Hydrophobin_sf"/>
</dbReference>
<feature type="chain" id="PRO_5042055569" evidence="3">
    <location>
        <begin position="23"/>
        <end position="105"/>
    </location>
</feature>
<keyword evidence="5" id="KW-1185">Reference proteome</keyword>
<comment type="similarity">
    <text evidence="1">Belongs to the cerato-ulmin hydrophobin family.</text>
</comment>
<dbReference type="EMBL" id="JARKIF010000004">
    <property type="protein sequence ID" value="KAJ7642100.1"/>
    <property type="molecule type" value="Genomic_DNA"/>
</dbReference>
<keyword evidence="3" id="KW-0732">Signal</keyword>
<evidence type="ECO:0000256" key="3">
    <source>
        <dbReference type="SAM" id="SignalP"/>
    </source>
</evidence>
<accession>A0AAD7C8S8</accession>
<dbReference type="PANTHER" id="PTHR42341:SF1">
    <property type="entry name" value="HYDROPHOBIN"/>
    <property type="match status" value="1"/>
</dbReference>
<keyword evidence="2" id="KW-1015">Disulfide bond</keyword>
<feature type="signal peptide" evidence="3">
    <location>
        <begin position="1"/>
        <end position="22"/>
    </location>
</feature>
<protein>
    <submittedName>
        <fullName evidence="4">Fungal hydrophobin-domain-containing protein</fullName>
    </submittedName>
</protein>
<gene>
    <name evidence="4" type="ORF">FB45DRAFT_1022808</name>
</gene>
<evidence type="ECO:0000313" key="5">
    <source>
        <dbReference type="Proteomes" id="UP001221142"/>
    </source>
</evidence>
<sequence>MQFTAFGSVLIAFFSMSQLTSASPAGILEERQFNPCAGLTGVPQCCALGLLGVAALDCAAPNPAPTNAASFTANCAAVGKQTACCVLPVLGQGILCASSSATVRL</sequence>
<dbReference type="Pfam" id="PF06766">
    <property type="entry name" value="Hydrophobin_2"/>
    <property type="match status" value="1"/>
</dbReference>
<comment type="caution">
    <text evidence="4">The sequence shown here is derived from an EMBL/GenBank/DDBJ whole genome shotgun (WGS) entry which is preliminary data.</text>
</comment>
<organism evidence="4 5">
    <name type="scientific">Roridomyces roridus</name>
    <dbReference type="NCBI Taxonomy" id="1738132"/>
    <lineage>
        <taxon>Eukaryota</taxon>
        <taxon>Fungi</taxon>
        <taxon>Dikarya</taxon>
        <taxon>Basidiomycota</taxon>
        <taxon>Agaricomycotina</taxon>
        <taxon>Agaricomycetes</taxon>
        <taxon>Agaricomycetidae</taxon>
        <taxon>Agaricales</taxon>
        <taxon>Marasmiineae</taxon>
        <taxon>Mycenaceae</taxon>
        <taxon>Roridomyces</taxon>
    </lineage>
</organism>
<dbReference type="PANTHER" id="PTHR42341">
    <property type="entry name" value="HYDROPHOBIN"/>
    <property type="match status" value="1"/>
</dbReference>
<dbReference type="Gene3D" id="3.20.120.10">
    <property type="entry name" value="Hydrophobin"/>
    <property type="match status" value="1"/>
</dbReference>
<dbReference type="AlphaFoldDB" id="A0AAD7C8S8"/>
<dbReference type="GO" id="GO:0005576">
    <property type="term" value="C:extracellular region"/>
    <property type="evidence" value="ECO:0007669"/>
    <property type="project" value="InterPro"/>
</dbReference>
<evidence type="ECO:0000256" key="1">
    <source>
        <dbReference type="ARBA" id="ARBA00009576"/>
    </source>
</evidence>